<evidence type="ECO:0000313" key="4">
    <source>
        <dbReference type="EMBL" id="HJD98125.1"/>
    </source>
</evidence>
<protein>
    <submittedName>
        <fullName evidence="4">SDR family NAD(P)-dependent oxidoreductase</fullName>
    </submittedName>
</protein>
<gene>
    <name evidence="4" type="ORF">K8W16_10835</name>
</gene>
<dbReference type="InterPro" id="IPR036291">
    <property type="entry name" value="NAD(P)-bd_dom_sf"/>
</dbReference>
<comment type="caution">
    <text evidence="4">The sequence shown here is derived from an EMBL/GenBank/DDBJ whole genome shotgun (WGS) entry which is preliminary data.</text>
</comment>
<comment type="similarity">
    <text evidence="1 3">Belongs to the short-chain dehydrogenases/reductases (SDR) family.</text>
</comment>
<accession>A0A921AYC1</accession>
<evidence type="ECO:0000313" key="5">
    <source>
        <dbReference type="Proteomes" id="UP000698963"/>
    </source>
</evidence>
<dbReference type="InterPro" id="IPR002347">
    <property type="entry name" value="SDR_fam"/>
</dbReference>
<dbReference type="RefSeq" id="WP_304123597.1">
    <property type="nucleotide sequence ID" value="NZ_DYZA01000223.1"/>
</dbReference>
<reference evidence="4" key="1">
    <citation type="journal article" date="2021" name="PeerJ">
        <title>Extensive microbial diversity within the chicken gut microbiome revealed by metagenomics and culture.</title>
        <authorList>
            <person name="Gilroy R."/>
            <person name="Ravi A."/>
            <person name="Getino M."/>
            <person name="Pursley I."/>
            <person name="Horton D.L."/>
            <person name="Alikhan N.F."/>
            <person name="Baker D."/>
            <person name="Gharbi K."/>
            <person name="Hall N."/>
            <person name="Watson M."/>
            <person name="Adriaenssens E.M."/>
            <person name="Foster-Nyarko E."/>
            <person name="Jarju S."/>
            <person name="Secka A."/>
            <person name="Antonio M."/>
            <person name="Oren A."/>
            <person name="Chaudhuri R.R."/>
            <person name="La Ragione R."/>
            <person name="Hildebrand F."/>
            <person name="Pallen M.J."/>
        </authorList>
    </citation>
    <scope>NUCLEOTIDE SEQUENCE</scope>
    <source>
        <strain evidence="4">ChiGjej2B2-19336</strain>
    </source>
</reference>
<dbReference type="PROSITE" id="PS00061">
    <property type="entry name" value="ADH_SHORT"/>
    <property type="match status" value="1"/>
</dbReference>
<evidence type="ECO:0000256" key="3">
    <source>
        <dbReference type="RuleBase" id="RU000363"/>
    </source>
</evidence>
<dbReference type="PANTHER" id="PTHR42901">
    <property type="entry name" value="ALCOHOL DEHYDROGENASE"/>
    <property type="match status" value="1"/>
</dbReference>
<evidence type="ECO:0000256" key="2">
    <source>
        <dbReference type="ARBA" id="ARBA00023002"/>
    </source>
</evidence>
<dbReference type="Proteomes" id="UP000698963">
    <property type="component" value="Unassembled WGS sequence"/>
</dbReference>
<dbReference type="Pfam" id="PF00106">
    <property type="entry name" value="adh_short"/>
    <property type="match status" value="1"/>
</dbReference>
<dbReference type="SUPFAM" id="SSF51735">
    <property type="entry name" value="NAD(P)-binding Rossmann-fold domains"/>
    <property type="match status" value="1"/>
</dbReference>
<sequence>MSTICITGATSGLGRAAARLFVDKGWNVIGTGRRRERLEEMREELGERFLSLCFDIQSREQTARAFAGLPEAFSSVDVLLNNAGLFAGEGRIQDGDLDAWETMVQTNILGLLYCTRLLLPGMLSRGRGHVINVGSVAGNRAFPTGNVYGASKAFVRHLSDNMRSDLLGTPIRVTCLAPGRTRTEFSLVHNAGDQAKADKEYSQGKPLEPEDIARAVWWVVDCPAHMNISYMELMPVGQADGGPRFAEVTF</sequence>
<dbReference type="PANTHER" id="PTHR42901:SF1">
    <property type="entry name" value="ALCOHOL DEHYDROGENASE"/>
    <property type="match status" value="1"/>
</dbReference>
<dbReference type="PRINTS" id="PR00081">
    <property type="entry name" value="GDHRDH"/>
</dbReference>
<dbReference type="PRINTS" id="PR00080">
    <property type="entry name" value="SDRFAMILY"/>
</dbReference>
<dbReference type="Gene3D" id="3.40.50.720">
    <property type="entry name" value="NAD(P)-binding Rossmann-like Domain"/>
    <property type="match status" value="1"/>
</dbReference>
<dbReference type="EMBL" id="DYZA01000223">
    <property type="protein sequence ID" value="HJD98125.1"/>
    <property type="molecule type" value="Genomic_DNA"/>
</dbReference>
<keyword evidence="2" id="KW-0560">Oxidoreductase</keyword>
<reference evidence="4" key="2">
    <citation type="submission" date="2021-09" db="EMBL/GenBank/DDBJ databases">
        <authorList>
            <person name="Gilroy R."/>
        </authorList>
    </citation>
    <scope>NUCLEOTIDE SEQUENCE</scope>
    <source>
        <strain evidence="4">ChiGjej2B2-19336</strain>
    </source>
</reference>
<dbReference type="FunFam" id="3.40.50.720:FF:000047">
    <property type="entry name" value="NADP-dependent L-serine/L-allo-threonine dehydrogenase"/>
    <property type="match status" value="1"/>
</dbReference>
<dbReference type="InterPro" id="IPR020904">
    <property type="entry name" value="Sc_DH/Rdtase_CS"/>
</dbReference>
<evidence type="ECO:0000256" key="1">
    <source>
        <dbReference type="ARBA" id="ARBA00006484"/>
    </source>
</evidence>
<name>A0A921AYC1_9BACT</name>
<organism evidence="4 5">
    <name type="scientific">Mailhella massiliensis</name>
    <dbReference type="NCBI Taxonomy" id="1903261"/>
    <lineage>
        <taxon>Bacteria</taxon>
        <taxon>Pseudomonadati</taxon>
        <taxon>Thermodesulfobacteriota</taxon>
        <taxon>Desulfovibrionia</taxon>
        <taxon>Desulfovibrionales</taxon>
        <taxon>Desulfovibrionaceae</taxon>
        <taxon>Mailhella</taxon>
    </lineage>
</organism>
<dbReference type="GO" id="GO:0016616">
    <property type="term" value="F:oxidoreductase activity, acting on the CH-OH group of donors, NAD or NADP as acceptor"/>
    <property type="evidence" value="ECO:0007669"/>
    <property type="project" value="UniProtKB-ARBA"/>
</dbReference>
<dbReference type="AlphaFoldDB" id="A0A921AYC1"/>
<proteinExistence type="inferred from homology"/>